<dbReference type="KEGG" id="scm:SCHCO_02523240"/>
<evidence type="ECO:0000313" key="4">
    <source>
        <dbReference type="Proteomes" id="UP000007431"/>
    </source>
</evidence>
<dbReference type="InParanoid" id="D8PTT5"/>
<sequence length="651" mass="75230">MSLRRSSRLAVCKDAAIPAVLKETDNAQLGRKSQAENTRSHKRRRTTANTGKKGRKAVRVPSSTLPLHDLPLDLLFEVVGYLDPTSLLHLSRVSRALHNTLMSRSSQWLWRNSYANSKHELPPAPDDLTIPKFVGFVIDEVCDFCRTLMPKKAKVSRIWQARMRCCSECLEDREHFVNINNFGKIKFIQDVLRWLGKDFSLGTLLPGSDTSGSNYPTRHDVPLVVLERLASDFARDNKRKSVEQKKRWLMDRVSALDKVKQHADICRTWEGDVWYKQLEETMELRQKRLNAILDKMTILGYEEEAENICNRSAFYEHPLVKKVQPLTSRGTSCSSILLSIAASEVLLAHSRPEEWFRIRDPLLRLAKELSAKVAEEVKRRAYGDRYRDVWHVYEEYLDGKSRQTHPSIGDLVNFKEINNLIYKTPMDKDLSPLEKEDICAVIDEVARMRFSEWRTRCETALVALLADKFKNWDRKATAADLHLAVSVFSSEDDKWHWWYPEVLTIDGRPLDMHMWALTEEEEEDLTPQRRQMDAFSADVFHVNADRVRSAARLVKLAGLHPSTATVDDMDARDPWFAGAYKKRDRNTYGLHVMTWRKAAQELWGSEDIVLVSSEDTDLARTMRDEWRAQSSRPFRGGLRLPALEKKKTRGH</sequence>
<dbReference type="HOGENOM" id="CLU_010790_3_0_1"/>
<dbReference type="EMBL" id="GL377303">
    <property type="protein sequence ID" value="EFI99837.1"/>
    <property type="molecule type" value="Genomic_DNA"/>
</dbReference>
<dbReference type="Gene3D" id="1.20.1280.50">
    <property type="match status" value="1"/>
</dbReference>
<dbReference type="SUPFAM" id="SSF81383">
    <property type="entry name" value="F-box domain"/>
    <property type="match status" value="1"/>
</dbReference>
<proteinExistence type="predicted"/>
<protein>
    <recommendedName>
        <fullName evidence="2">F-box domain-containing protein</fullName>
    </recommendedName>
</protein>
<evidence type="ECO:0000256" key="1">
    <source>
        <dbReference type="SAM" id="MobiDB-lite"/>
    </source>
</evidence>
<feature type="domain" description="F-box" evidence="2">
    <location>
        <begin position="64"/>
        <end position="113"/>
    </location>
</feature>
<keyword evidence="4" id="KW-1185">Reference proteome</keyword>
<accession>D8PTT5</accession>
<organism evidence="4">
    <name type="scientific">Schizophyllum commune (strain H4-8 / FGSC 9210)</name>
    <name type="common">Split gill fungus</name>
    <dbReference type="NCBI Taxonomy" id="578458"/>
    <lineage>
        <taxon>Eukaryota</taxon>
        <taxon>Fungi</taxon>
        <taxon>Dikarya</taxon>
        <taxon>Basidiomycota</taxon>
        <taxon>Agaricomycotina</taxon>
        <taxon>Agaricomycetes</taxon>
        <taxon>Agaricomycetidae</taxon>
        <taxon>Agaricales</taxon>
        <taxon>Schizophyllaceae</taxon>
        <taxon>Schizophyllum</taxon>
    </lineage>
</organism>
<dbReference type="OMA" id="RRDERFF"/>
<dbReference type="OrthoDB" id="2322499at2759"/>
<dbReference type="SMART" id="SM00256">
    <property type="entry name" value="FBOX"/>
    <property type="match status" value="1"/>
</dbReference>
<dbReference type="InterPro" id="IPR001810">
    <property type="entry name" value="F-box_dom"/>
</dbReference>
<name>D8PTT5_SCHCM</name>
<feature type="compositionally biased region" description="Basic residues" evidence="1">
    <location>
        <begin position="40"/>
        <end position="58"/>
    </location>
</feature>
<dbReference type="InterPro" id="IPR036047">
    <property type="entry name" value="F-box-like_dom_sf"/>
</dbReference>
<dbReference type="AlphaFoldDB" id="D8PTT5"/>
<gene>
    <name evidence="3" type="ORF">SCHCODRAFT_104778</name>
</gene>
<dbReference type="eggNOG" id="ENOG502SAM6">
    <property type="taxonomic scope" value="Eukaryota"/>
</dbReference>
<dbReference type="PROSITE" id="PS50181">
    <property type="entry name" value="FBOX"/>
    <property type="match status" value="1"/>
</dbReference>
<reference evidence="3 4" key="1">
    <citation type="journal article" date="2010" name="Nat. Biotechnol.">
        <title>Genome sequence of the model mushroom Schizophyllum commune.</title>
        <authorList>
            <person name="Ohm R.A."/>
            <person name="de Jong J.F."/>
            <person name="Lugones L.G."/>
            <person name="Aerts A."/>
            <person name="Kothe E."/>
            <person name="Stajich J.E."/>
            <person name="de Vries R.P."/>
            <person name="Record E."/>
            <person name="Levasseur A."/>
            <person name="Baker S.E."/>
            <person name="Bartholomew K.A."/>
            <person name="Coutinho P.M."/>
            <person name="Erdmann S."/>
            <person name="Fowler T.J."/>
            <person name="Gathman A.C."/>
            <person name="Lombard V."/>
            <person name="Henrissat B."/>
            <person name="Knabe N."/>
            <person name="Kuees U."/>
            <person name="Lilly W.W."/>
            <person name="Lindquist E."/>
            <person name="Lucas S."/>
            <person name="Magnuson J.K."/>
            <person name="Piumi F."/>
            <person name="Raudaskoski M."/>
            <person name="Salamov A."/>
            <person name="Schmutz J."/>
            <person name="Schwarze F.W.M.R."/>
            <person name="vanKuyk P.A."/>
            <person name="Horton J.S."/>
            <person name="Grigoriev I.V."/>
            <person name="Woesten H.A.B."/>
        </authorList>
    </citation>
    <scope>NUCLEOTIDE SEQUENCE [LARGE SCALE GENOMIC DNA]</scope>
    <source>
        <strain evidence="4">H4-8 / FGSC 9210</strain>
    </source>
</reference>
<dbReference type="GeneID" id="9597020"/>
<evidence type="ECO:0000259" key="2">
    <source>
        <dbReference type="PROSITE" id="PS50181"/>
    </source>
</evidence>
<dbReference type="Proteomes" id="UP000007431">
    <property type="component" value="Unassembled WGS sequence"/>
</dbReference>
<dbReference type="RefSeq" id="XP_003034740.1">
    <property type="nucleotide sequence ID" value="XM_003034694.1"/>
</dbReference>
<evidence type="ECO:0000313" key="3">
    <source>
        <dbReference type="EMBL" id="EFI99837.1"/>
    </source>
</evidence>
<dbReference type="Pfam" id="PF00646">
    <property type="entry name" value="F-box"/>
    <property type="match status" value="1"/>
</dbReference>
<feature type="region of interest" description="Disordered" evidence="1">
    <location>
        <begin position="27"/>
        <end position="60"/>
    </location>
</feature>
<feature type="non-terminal residue" evidence="3">
    <location>
        <position position="651"/>
    </location>
</feature>
<dbReference type="VEuPathDB" id="FungiDB:SCHCODRAFT_02523240"/>